<reference evidence="1 2" key="1">
    <citation type="journal article" date="2014" name="Nature">
        <title>An environmental bacterial taxon with a large and distinct metabolic repertoire.</title>
        <authorList>
            <person name="Wilson M.C."/>
            <person name="Mori T."/>
            <person name="Ruckert C."/>
            <person name="Uria A.R."/>
            <person name="Helf M.J."/>
            <person name="Takada K."/>
            <person name="Gernert C."/>
            <person name="Steffens U.A."/>
            <person name="Heycke N."/>
            <person name="Schmitt S."/>
            <person name="Rinke C."/>
            <person name="Helfrich E.J."/>
            <person name="Brachmann A.O."/>
            <person name="Gurgui C."/>
            <person name="Wakimoto T."/>
            <person name="Kracht M."/>
            <person name="Crusemann M."/>
            <person name="Hentschel U."/>
            <person name="Abe I."/>
            <person name="Matsunaga S."/>
            <person name="Kalinowski J."/>
            <person name="Takeyama H."/>
            <person name="Piel J."/>
        </authorList>
    </citation>
    <scope>NUCLEOTIDE SEQUENCE [LARGE SCALE GENOMIC DNA]</scope>
    <source>
        <strain evidence="2">TSY1</strain>
    </source>
</reference>
<sequence length="37" mass="4387">MRGWTVRLLTENMRTLLSLDAREVNEEREERKIGGIN</sequence>
<name>W4L5V3_ENTF1</name>
<evidence type="ECO:0000313" key="1">
    <source>
        <dbReference type="EMBL" id="ETW93473.1"/>
    </source>
</evidence>
<dbReference type="HOGENOM" id="CLU_3341735_0_0_7"/>
<comment type="caution">
    <text evidence="1">The sequence shown here is derived from an EMBL/GenBank/DDBJ whole genome shotgun (WGS) entry which is preliminary data.</text>
</comment>
<dbReference type="Proteomes" id="UP000019141">
    <property type="component" value="Unassembled WGS sequence"/>
</dbReference>
<dbReference type="EMBL" id="AZHW01001230">
    <property type="protein sequence ID" value="ETW93473.1"/>
    <property type="molecule type" value="Genomic_DNA"/>
</dbReference>
<proteinExistence type="predicted"/>
<organism evidence="1 2">
    <name type="scientific">Entotheonella factor</name>
    <dbReference type="NCBI Taxonomy" id="1429438"/>
    <lineage>
        <taxon>Bacteria</taxon>
        <taxon>Pseudomonadati</taxon>
        <taxon>Nitrospinota/Tectimicrobiota group</taxon>
        <taxon>Candidatus Tectimicrobiota</taxon>
        <taxon>Candidatus Entotheonellia</taxon>
        <taxon>Candidatus Entotheonellales</taxon>
        <taxon>Candidatus Entotheonellaceae</taxon>
        <taxon>Candidatus Entotheonella</taxon>
    </lineage>
</organism>
<keyword evidence="2" id="KW-1185">Reference proteome</keyword>
<accession>W4L5V3</accession>
<evidence type="ECO:0000313" key="2">
    <source>
        <dbReference type="Proteomes" id="UP000019141"/>
    </source>
</evidence>
<dbReference type="AlphaFoldDB" id="W4L5V3"/>
<protein>
    <submittedName>
        <fullName evidence="1">Uncharacterized protein</fullName>
    </submittedName>
</protein>
<gene>
    <name evidence="1" type="ORF">ETSY1_39060</name>
</gene>